<organism evidence="2 3">
    <name type="scientific">Wolfiporia cocos (strain MD-104)</name>
    <name type="common">Brown rot fungus</name>
    <dbReference type="NCBI Taxonomy" id="742152"/>
    <lineage>
        <taxon>Eukaryota</taxon>
        <taxon>Fungi</taxon>
        <taxon>Dikarya</taxon>
        <taxon>Basidiomycota</taxon>
        <taxon>Agaricomycotina</taxon>
        <taxon>Agaricomycetes</taxon>
        <taxon>Polyporales</taxon>
        <taxon>Phaeolaceae</taxon>
        <taxon>Wolfiporia</taxon>
    </lineage>
</organism>
<dbReference type="EMBL" id="KB468146">
    <property type="protein sequence ID" value="PCH43828.1"/>
    <property type="molecule type" value="Genomic_DNA"/>
</dbReference>
<proteinExistence type="predicted"/>
<protein>
    <submittedName>
        <fullName evidence="2">Uncharacterized protein</fullName>
    </submittedName>
</protein>
<feature type="region of interest" description="Disordered" evidence="1">
    <location>
        <begin position="263"/>
        <end position="285"/>
    </location>
</feature>
<evidence type="ECO:0000313" key="3">
    <source>
        <dbReference type="Proteomes" id="UP000218811"/>
    </source>
</evidence>
<accession>A0A2H3K141</accession>
<reference evidence="2 3" key="1">
    <citation type="journal article" date="2012" name="Science">
        <title>The Paleozoic origin of enzymatic lignin decomposition reconstructed from 31 fungal genomes.</title>
        <authorList>
            <person name="Floudas D."/>
            <person name="Binder M."/>
            <person name="Riley R."/>
            <person name="Barry K."/>
            <person name="Blanchette R.A."/>
            <person name="Henrissat B."/>
            <person name="Martinez A.T."/>
            <person name="Otillar R."/>
            <person name="Spatafora J.W."/>
            <person name="Yadav J.S."/>
            <person name="Aerts A."/>
            <person name="Benoit I."/>
            <person name="Boyd A."/>
            <person name="Carlson A."/>
            <person name="Copeland A."/>
            <person name="Coutinho P.M."/>
            <person name="de Vries R.P."/>
            <person name="Ferreira P."/>
            <person name="Findley K."/>
            <person name="Foster B."/>
            <person name="Gaskell J."/>
            <person name="Glotzer D."/>
            <person name="Gorecki P."/>
            <person name="Heitman J."/>
            <person name="Hesse C."/>
            <person name="Hori C."/>
            <person name="Igarashi K."/>
            <person name="Jurgens J.A."/>
            <person name="Kallen N."/>
            <person name="Kersten P."/>
            <person name="Kohler A."/>
            <person name="Kuees U."/>
            <person name="Kumar T.K.A."/>
            <person name="Kuo A."/>
            <person name="LaButti K."/>
            <person name="Larrondo L.F."/>
            <person name="Lindquist E."/>
            <person name="Ling A."/>
            <person name="Lombard V."/>
            <person name="Lucas S."/>
            <person name="Lundell T."/>
            <person name="Martin R."/>
            <person name="McLaughlin D.J."/>
            <person name="Morgenstern I."/>
            <person name="Morin E."/>
            <person name="Murat C."/>
            <person name="Nagy L.G."/>
            <person name="Nolan M."/>
            <person name="Ohm R.A."/>
            <person name="Patyshakuliyeva A."/>
            <person name="Rokas A."/>
            <person name="Ruiz-Duenas F.J."/>
            <person name="Sabat G."/>
            <person name="Salamov A."/>
            <person name="Samejima M."/>
            <person name="Schmutz J."/>
            <person name="Slot J.C."/>
            <person name="St John F."/>
            <person name="Stenlid J."/>
            <person name="Sun H."/>
            <person name="Sun S."/>
            <person name="Syed K."/>
            <person name="Tsang A."/>
            <person name="Wiebenga A."/>
            <person name="Young D."/>
            <person name="Pisabarro A."/>
            <person name="Eastwood D.C."/>
            <person name="Martin F."/>
            <person name="Cullen D."/>
            <person name="Grigoriev I.V."/>
            <person name="Hibbett D.S."/>
        </authorList>
    </citation>
    <scope>NUCLEOTIDE SEQUENCE [LARGE SCALE GENOMIC DNA]</scope>
    <source>
        <strain evidence="2 3">MD-104</strain>
    </source>
</reference>
<gene>
    <name evidence="2" type="ORF">WOLCODRAFT_75146</name>
</gene>
<sequence length="318" mass="35955">MSSVRSAAKVYADQLFSLGHGYPLWDPEPKYHEVAIGDVGWIDNFGAFYPLFNAVEDLEHERNREGVPDGHKRFPTPQWRPATGHIPAGVYHSKTVTRLQASAHVGGHGASGGFHYQCTDKRGAALVIKEAAYRTALHHSRRMSNYMKENLHKWLEFAEQKDVNLSQEDIYFVRGFVKARSWYVTAWMYEGQSGRLSISGDLGSAAQAKVDIDYGRDTERSPEHNWGPQGNINQDHPDQCVFLHYYKMKVRLGFWPVMKAAAEPRDPTPGRDSPEPGGSQAGTHGLGLYHIEQVPAREKVCNIMQWRTIDLFTLYQGE</sequence>
<evidence type="ECO:0000256" key="1">
    <source>
        <dbReference type="SAM" id="MobiDB-lite"/>
    </source>
</evidence>
<evidence type="ECO:0000313" key="2">
    <source>
        <dbReference type="EMBL" id="PCH43828.1"/>
    </source>
</evidence>
<dbReference type="Proteomes" id="UP000218811">
    <property type="component" value="Unassembled WGS sequence"/>
</dbReference>
<feature type="compositionally biased region" description="Basic and acidic residues" evidence="1">
    <location>
        <begin position="263"/>
        <end position="274"/>
    </location>
</feature>
<name>A0A2H3K141_WOLCO</name>
<dbReference type="OMA" id="CHSWEAA"/>
<keyword evidence="3" id="KW-1185">Reference proteome</keyword>
<dbReference type="AlphaFoldDB" id="A0A2H3K141"/>
<dbReference type="OrthoDB" id="2804412at2759"/>